<evidence type="ECO:0000313" key="6">
    <source>
        <dbReference type="Proteomes" id="UP000244173"/>
    </source>
</evidence>
<dbReference type="InterPro" id="IPR053142">
    <property type="entry name" value="PchR_regulatory_protein"/>
</dbReference>
<organism evidence="5 6">
    <name type="scientific">Microvirgula aerodenitrificans</name>
    <dbReference type="NCBI Taxonomy" id="57480"/>
    <lineage>
        <taxon>Bacteria</taxon>
        <taxon>Pseudomonadati</taxon>
        <taxon>Pseudomonadota</taxon>
        <taxon>Betaproteobacteria</taxon>
        <taxon>Neisseriales</taxon>
        <taxon>Aquaspirillaceae</taxon>
        <taxon>Microvirgula</taxon>
    </lineage>
</organism>
<keyword evidence="6" id="KW-1185">Reference proteome</keyword>
<dbReference type="PROSITE" id="PS00041">
    <property type="entry name" value="HTH_ARAC_FAMILY_1"/>
    <property type="match status" value="1"/>
</dbReference>
<name>A0A2S0PDN8_9NEIS</name>
<dbReference type="PANTHER" id="PTHR47893:SF1">
    <property type="entry name" value="REGULATORY PROTEIN PCHR"/>
    <property type="match status" value="1"/>
</dbReference>
<keyword evidence="1" id="KW-0805">Transcription regulation</keyword>
<dbReference type="PANTHER" id="PTHR47893">
    <property type="entry name" value="REGULATORY PROTEIN PCHR"/>
    <property type="match status" value="1"/>
</dbReference>
<gene>
    <name evidence="5" type="ORF">DAI18_16680</name>
</gene>
<dbReference type="KEGG" id="maer:DAI18_16680"/>
<dbReference type="Proteomes" id="UP000244173">
    <property type="component" value="Chromosome"/>
</dbReference>
<keyword evidence="3" id="KW-0804">Transcription</keyword>
<dbReference type="RefSeq" id="WP_107889965.1">
    <property type="nucleotide sequence ID" value="NZ_CP028519.1"/>
</dbReference>
<dbReference type="InterPro" id="IPR018060">
    <property type="entry name" value="HTH_AraC"/>
</dbReference>
<dbReference type="OrthoDB" id="2536004at2"/>
<evidence type="ECO:0000256" key="3">
    <source>
        <dbReference type="ARBA" id="ARBA00023163"/>
    </source>
</evidence>
<feature type="domain" description="HTH araC/xylS-type" evidence="4">
    <location>
        <begin position="218"/>
        <end position="316"/>
    </location>
</feature>
<dbReference type="GO" id="GO:0003700">
    <property type="term" value="F:DNA-binding transcription factor activity"/>
    <property type="evidence" value="ECO:0007669"/>
    <property type="project" value="InterPro"/>
</dbReference>
<proteinExistence type="predicted"/>
<evidence type="ECO:0000256" key="1">
    <source>
        <dbReference type="ARBA" id="ARBA00023015"/>
    </source>
</evidence>
<dbReference type="Pfam" id="PF12833">
    <property type="entry name" value="HTH_18"/>
    <property type="match status" value="1"/>
</dbReference>
<dbReference type="PRINTS" id="PR00032">
    <property type="entry name" value="HTHARAC"/>
</dbReference>
<reference evidence="5 6" key="1">
    <citation type="submission" date="2018-04" db="EMBL/GenBank/DDBJ databases">
        <title>Denitrifier Microvirgula.</title>
        <authorList>
            <person name="Anderson E."/>
            <person name="Jang J."/>
            <person name="Ishii S."/>
        </authorList>
    </citation>
    <scope>NUCLEOTIDE SEQUENCE [LARGE SCALE GENOMIC DNA]</scope>
    <source>
        <strain evidence="5 6">BE2.4</strain>
    </source>
</reference>
<dbReference type="STRING" id="1122240.GCA_000620105_02324"/>
<evidence type="ECO:0000259" key="4">
    <source>
        <dbReference type="PROSITE" id="PS01124"/>
    </source>
</evidence>
<dbReference type="Gene3D" id="1.10.10.60">
    <property type="entry name" value="Homeodomain-like"/>
    <property type="match status" value="1"/>
</dbReference>
<dbReference type="InterPro" id="IPR020449">
    <property type="entry name" value="Tscrpt_reg_AraC-type_HTH"/>
</dbReference>
<accession>A0A2S0PDN8</accession>
<dbReference type="EMBL" id="CP028519">
    <property type="protein sequence ID" value="AVY95500.1"/>
    <property type="molecule type" value="Genomic_DNA"/>
</dbReference>
<protein>
    <submittedName>
        <fullName evidence="5">AraC family transcriptional regulator</fullName>
    </submittedName>
</protein>
<dbReference type="AlphaFoldDB" id="A0A2S0PDN8"/>
<dbReference type="SMART" id="SM00342">
    <property type="entry name" value="HTH_ARAC"/>
    <property type="match status" value="1"/>
</dbReference>
<keyword evidence="2" id="KW-0238">DNA-binding</keyword>
<evidence type="ECO:0000313" key="5">
    <source>
        <dbReference type="EMBL" id="AVY95500.1"/>
    </source>
</evidence>
<dbReference type="SUPFAM" id="SSF46689">
    <property type="entry name" value="Homeodomain-like"/>
    <property type="match status" value="1"/>
</dbReference>
<dbReference type="InterPro" id="IPR009057">
    <property type="entry name" value="Homeodomain-like_sf"/>
</dbReference>
<sequence length="316" mass="34378">MPSPQPPSTSISALLAGQPVGHATPDTGCRLLRIALQDGVDVLVWKGELRQPMTVNVHDDWDRIHFSCALQGSSSYSFHGGCGELEHALAEGGGCINYNPGCRGRASHAATFESVTVSVRPDLFASWAPELERSLKQELGSGRCYAPCGHNAEMRATAQGLSRALHVMELGADDGARRSPLWLMGQSLTLVGLALEGHAAARRQCPADLSLVDRQRLLRARDRLLGDLSQAPTIAALAREADLSVLKLKRGFRLLFNNSVYGLFQQERMHEARRRLSARDTPVMTVASDLGYTNASHFAAAFQKQFGVNPSTLKRR</sequence>
<evidence type="ECO:0000256" key="2">
    <source>
        <dbReference type="ARBA" id="ARBA00023125"/>
    </source>
</evidence>
<dbReference type="GO" id="GO:0043565">
    <property type="term" value="F:sequence-specific DNA binding"/>
    <property type="evidence" value="ECO:0007669"/>
    <property type="project" value="InterPro"/>
</dbReference>
<dbReference type="PROSITE" id="PS01124">
    <property type="entry name" value="HTH_ARAC_FAMILY_2"/>
    <property type="match status" value="1"/>
</dbReference>
<dbReference type="InterPro" id="IPR018062">
    <property type="entry name" value="HTH_AraC-typ_CS"/>
</dbReference>